<evidence type="ECO:0000313" key="4">
    <source>
        <dbReference type="EMBL" id="SHN14506.1"/>
    </source>
</evidence>
<dbReference type="PROSITE" id="PS51900">
    <property type="entry name" value="CB"/>
    <property type="match status" value="1"/>
</dbReference>
<accession>A0A1M7PC65</accession>
<evidence type="ECO:0000256" key="2">
    <source>
        <dbReference type="PROSITE-ProRule" id="PRU01248"/>
    </source>
</evidence>
<reference evidence="4 5" key="1">
    <citation type="submission" date="2016-11" db="EMBL/GenBank/DDBJ databases">
        <authorList>
            <person name="Jaros S."/>
            <person name="Januszkiewicz K."/>
            <person name="Wedrychowicz H."/>
        </authorList>
    </citation>
    <scope>NUCLEOTIDE SEQUENCE [LARGE SCALE GENOMIC DNA]</scope>
    <source>
        <strain evidence="4 5">CGMCC 4.2025</strain>
    </source>
</reference>
<dbReference type="InterPro" id="IPR044068">
    <property type="entry name" value="CB"/>
</dbReference>
<name>A0A1M7PC65_9ACTN</name>
<dbReference type="InterPro" id="IPR011010">
    <property type="entry name" value="DNA_brk_join_enz"/>
</dbReference>
<dbReference type="Gene3D" id="1.10.150.130">
    <property type="match status" value="1"/>
</dbReference>
<dbReference type="InterPro" id="IPR010998">
    <property type="entry name" value="Integrase_recombinase_N"/>
</dbReference>
<dbReference type="SUPFAM" id="SSF56349">
    <property type="entry name" value="DNA breaking-rejoining enzymes"/>
    <property type="match status" value="1"/>
</dbReference>
<dbReference type="STRING" id="310782.SAMN05216499_122105"/>
<feature type="domain" description="Core-binding (CB)" evidence="3">
    <location>
        <begin position="1"/>
        <end position="61"/>
    </location>
</feature>
<evidence type="ECO:0000256" key="1">
    <source>
        <dbReference type="ARBA" id="ARBA00023125"/>
    </source>
</evidence>
<protein>
    <recommendedName>
        <fullName evidence="3">Core-binding (CB) domain-containing protein</fullName>
    </recommendedName>
</protein>
<evidence type="ECO:0000259" key="3">
    <source>
        <dbReference type="PROSITE" id="PS51900"/>
    </source>
</evidence>
<dbReference type="GO" id="GO:0003677">
    <property type="term" value="F:DNA binding"/>
    <property type="evidence" value="ECO:0007669"/>
    <property type="project" value="UniProtKB-UniRule"/>
</dbReference>
<dbReference type="EMBL" id="FRBI01000022">
    <property type="protein sequence ID" value="SHN14506.1"/>
    <property type="molecule type" value="Genomic_DNA"/>
</dbReference>
<dbReference type="AlphaFoldDB" id="A0A1M7PC65"/>
<keyword evidence="5" id="KW-1185">Reference proteome</keyword>
<keyword evidence="1 2" id="KW-0238">DNA-binding</keyword>
<gene>
    <name evidence="4" type="ORF">SAMN05216499_122105</name>
</gene>
<sequence>MTPPATPVGWGTTPLDRIRYDDVAQWLADLSAGRTATGRELSARSVRKAYVVLSSVLGYAVKSQRLSHNPAVDVPLPRAAEAEHVYLDVVQGRRSPKRQARTGCSSGCSATPACAGARRQPSPWAGWTSARDGLTWYRRM</sequence>
<proteinExistence type="predicted"/>
<organism evidence="4 5">
    <name type="scientific">Actinacidiphila paucisporea</name>
    <dbReference type="NCBI Taxonomy" id="310782"/>
    <lineage>
        <taxon>Bacteria</taxon>
        <taxon>Bacillati</taxon>
        <taxon>Actinomycetota</taxon>
        <taxon>Actinomycetes</taxon>
        <taxon>Kitasatosporales</taxon>
        <taxon>Streptomycetaceae</taxon>
        <taxon>Actinacidiphila</taxon>
    </lineage>
</organism>
<dbReference type="Proteomes" id="UP000184111">
    <property type="component" value="Unassembled WGS sequence"/>
</dbReference>
<evidence type="ECO:0000313" key="5">
    <source>
        <dbReference type="Proteomes" id="UP000184111"/>
    </source>
</evidence>